<keyword evidence="8 15" id="KW-0347">Helicase</keyword>
<dbReference type="InterPro" id="IPR046935">
    <property type="entry name" value="PPV_E1_DBD_sf"/>
</dbReference>
<keyword evidence="6 15" id="KW-0547">Nucleotide-binding</keyword>
<comment type="subcellular location">
    <subcellularLocation>
        <location evidence="1 15">Host nucleus</location>
    </subcellularLocation>
</comment>
<evidence type="ECO:0000256" key="15">
    <source>
        <dbReference type="HAMAP-Rule" id="MF_04000"/>
    </source>
</evidence>
<comment type="PTM">
    <text evidence="15">Phosphorylated.</text>
</comment>
<gene>
    <name evidence="15 19" type="primary">E1</name>
</gene>
<dbReference type="GO" id="GO:0042025">
    <property type="term" value="C:host cell nucleus"/>
    <property type="evidence" value="ECO:0007669"/>
    <property type="project" value="UniProtKB-SubCell"/>
</dbReference>
<comment type="function">
    <text evidence="14 15">ATP-dependent DNA 3'-5' helicase required for initiation of viral DNA replication. It forms a complex with the viral E2 protein. The E1-E2 complex binds to the replication origin which contains binding sites for both proteins. During the initial step, a dimer of E1 interacts with a dimer of protein E2 leading to a complex that binds the viral origin of replication with high specificity. Then, a second dimer of E1 displaces the E2 dimer in an ATP-dependent manner to form the E1 tetramer. Following this, two E1 monomers are added to each half of the site, which results in the formation of two E1 trimers on the viral ori. Subsequently, two hexamers will be created. The double hexamer acts as a bi-directional helicase machinery and unwinds the viral DNA and then recruits the host DNA polymerase to start replication.</text>
</comment>
<reference evidence="19 20" key="1">
    <citation type="journal article" date="2012" name="J. Virol.">
        <title>Nine complete genome sequences of cutaneous human papillomavirus genotypes isolated from healthy skin of individuals living in rural he nan province, china.</title>
        <authorList>
            <person name="Li J."/>
            <person name="Cai H."/>
            <person name="Xu Z."/>
            <person name="Wang Q."/>
            <person name="Hang D."/>
            <person name="Shen N."/>
            <person name="Liu M."/>
            <person name="Zhang C."/>
            <person name="Abliz A."/>
            <person name="Ke Y."/>
        </authorList>
    </citation>
    <scope>NUCLEOTIDE SEQUENCE [LARGE SCALE GENOMIC DNA]</scope>
    <source>
        <strain evidence="19">KC8</strain>
    </source>
</reference>
<dbReference type="Proteomes" id="UP000108288">
    <property type="component" value="Genome"/>
</dbReference>
<evidence type="ECO:0000256" key="9">
    <source>
        <dbReference type="ARBA" id="ARBA00022840"/>
    </source>
</evidence>
<evidence type="ECO:0000256" key="13">
    <source>
        <dbReference type="ARBA" id="ARBA00048988"/>
    </source>
</evidence>
<dbReference type="Gene3D" id="1.10.10.510">
    <property type="entry name" value="Zinc finger, large T-antigen D1 domain"/>
    <property type="match status" value="1"/>
</dbReference>
<dbReference type="InterPro" id="IPR027417">
    <property type="entry name" value="P-loop_NTPase"/>
</dbReference>
<dbReference type="InterPro" id="IPR046832">
    <property type="entry name" value="PPV_E1_DBD"/>
</dbReference>
<evidence type="ECO:0000256" key="16">
    <source>
        <dbReference type="PIRNR" id="PIRNR003383"/>
    </source>
</evidence>
<dbReference type="InterPro" id="IPR001177">
    <property type="entry name" value="PPV_DNA_helicase_E1_C"/>
</dbReference>
<dbReference type="InterPro" id="IPR016393">
    <property type="entry name" value="Rep_E1_papillomaV"/>
</dbReference>
<feature type="short sequence motif" description="Nuclear export signal" evidence="15">
    <location>
        <begin position="94"/>
        <end position="103"/>
    </location>
</feature>
<keyword evidence="3 15" id="KW-0597">Phosphoprotein</keyword>
<feature type="short sequence motif" description="Nuclear localization signal" evidence="15">
    <location>
        <begin position="80"/>
        <end position="82"/>
    </location>
</feature>
<dbReference type="InterPro" id="IPR014015">
    <property type="entry name" value="Helicase_SF3_DNA-vir"/>
</dbReference>
<evidence type="ECO:0000256" key="2">
    <source>
        <dbReference type="ARBA" id="ARBA00022518"/>
    </source>
</evidence>
<feature type="modified residue" description="Phosphoserine; by host" evidence="15">
    <location>
        <position position="85"/>
    </location>
</feature>
<evidence type="ECO:0000256" key="14">
    <source>
        <dbReference type="ARBA" id="ARBA00093297"/>
    </source>
</evidence>
<dbReference type="GO" id="GO:0006260">
    <property type="term" value="P:DNA replication"/>
    <property type="evidence" value="ECO:0007669"/>
    <property type="project" value="UniProtKB-UniRule"/>
</dbReference>
<sequence>MGDKGINSPNSLEGFSGWYLVTEAECNDDLTDLETLFDKSDCSEISNLIDDGGELEQGNSLSLLNQQLLEDSNQQLAELKRKYISPTKDADIDLSPQLQSVSLSSEPKNSKRKLFEDSGIGHEAEDSNETSQVAGLDRVGDTDTEQSEQTAALAEENGGISLCQELLKSRNATVTALAKFKETFGISYRNLTRIYKSNKTCSNNWVIAVFGVQDDLCESSKTLLQSHCSFFQIIVYSLACSVLALYLCEFKSAKSRETLFKLICQLLNVQEVQLLADPPKHKSVAVALYFFKQSMSNVSFKYGNFPEWILKQTVITHQTESETFELAKMIQYAYDHNLLDECSIAYNYASIADEEPNAAAWLKSNNQARYLKDCANMVKLYKKHEMRSMSMSDWIYHCCDKVTEMGDWKVIAQFLKYQEVNIILFLSALRLMFKNTPKRQCIVIVGPPNTGKSYFIFTLIHFLQGKVVSFMNHRSHFWLQPLGDCKVGFLDDATDACWQYIDTFMRNGLDGTPVCLDSKHKTPVQITLPPLFITSNHEVDKDEKYYYLHSRLQVFRFNRKMPLDGQGNPVYAINDATWNCFFTKLEKQLDLCRNLDHSDGESGRPFRCIAGEPSAAL</sequence>
<comment type="subunit">
    <text evidence="15">Can form hexamers. Interacts with E2 protein; this interaction increases E1 DNA binding specificity. Interacts with host DNA polymerase subunit POLA2. Interacts with host single stranded DNA-binding protein RPA1. Interacts with host TOP1; this interaction stimulates the enzymatic activity of TOP1.</text>
</comment>
<dbReference type="SUPFAM" id="SSF52540">
    <property type="entry name" value="P-loop containing nucleoside triphosphate hydrolases"/>
    <property type="match status" value="1"/>
</dbReference>
<keyword evidence="11 15" id="KW-0413">Isomerase</keyword>
<keyword evidence="7 15" id="KW-0378">Hydrolase</keyword>
<evidence type="ECO:0000313" key="20">
    <source>
        <dbReference type="Proteomes" id="UP000108288"/>
    </source>
</evidence>
<organism evidence="19 20">
    <name type="scientific">Human papillomavirus 170</name>
    <dbReference type="NCBI Taxonomy" id="1315265"/>
    <lineage>
        <taxon>Viruses</taxon>
        <taxon>Monodnaviria</taxon>
        <taxon>Shotokuvirae</taxon>
        <taxon>Cossaviricota</taxon>
        <taxon>Papovaviricetes</taxon>
        <taxon>Zurhausenvirales</taxon>
        <taxon>Papillomaviridae</taxon>
        <taxon>Firstpapillomavirinae</taxon>
        <taxon>Gammapapillomavirus</taxon>
        <taxon>Gammapapillomavirus 7</taxon>
    </lineage>
</organism>
<comment type="function">
    <text evidence="16">ATP-dependent DNA helicase required for initiation of viral DNA replication. It forms a complex with the viral E2 protein. The E1-E2 complex binds to the replication origin which contains binding sites for both proteins.</text>
</comment>
<evidence type="ECO:0000256" key="17">
    <source>
        <dbReference type="SAM" id="MobiDB-lite"/>
    </source>
</evidence>
<evidence type="ECO:0000256" key="4">
    <source>
        <dbReference type="ARBA" id="ARBA00022562"/>
    </source>
</evidence>
<keyword evidence="4 15" id="KW-1048">Host nucleus</keyword>
<evidence type="ECO:0000256" key="10">
    <source>
        <dbReference type="ARBA" id="ARBA00023125"/>
    </source>
</evidence>
<feature type="binding site" evidence="15">
    <location>
        <begin position="446"/>
        <end position="453"/>
    </location>
    <ligand>
        <name>ATP</name>
        <dbReference type="ChEBI" id="CHEBI:30616"/>
    </ligand>
</feature>
<protein>
    <recommendedName>
        <fullName evidence="15 16">Replication protein E1</fullName>
        <ecNumber evidence="15 16">5.6.2.4</ecNumber>
    </recommendedName>
    <alternativeName>
        <fullName evidence="15">ATP-dependent helicase E1</fullName>
    </alternativeName>
    <alternativeName>
        <fullName evidence="15">DNA 3'-5' helicase E1</fullName>
    </alternativeName>
</protein>
<comment type="similarity">
    <text evidence="15 16">Belongs to the papillomaviridae E1 protein family.</text>
</comment>
<dbReference type="Pfam" id="PF00524">
    <property type="entry name" value="PPV_E1_N"/>
    <property type="match status" value="1"/>
</dbReference>
<comment type="caution">
    <text evidence="15">Lacks conserved residue(s) required for the propagation of feature annotation.</text>
</comment>
<evidence type="ECO:0000256" key="8">
    <source>
        <dbReference type="ARBA" id="ARBA00022806"/>
    </source>
</evidence>
<accession>K4MKV9</accession>
<feature type="region of interest" description="Disordered" evidence="17">
    <location>
        <begin position="118"/>
        <end position="150"/>
    </location>
</feature>
<dbReference type="GO" id="GO:0043138">
    <property type="term" value="F:3'-5' DNA helicase activity"/>
    <property type="evidence" value="ECO:0007669"/>
    <property type="project" value="UniProtKB-UniRule"/>
</dbReference>
<evidence type="ECO:0000256" key="7">
    <source>
        <dbReference type="ARBA" id="ARBA00022801"/>
    </source>
</evidence>
<dbReference type="PROSITE" id="PS51206">
    <property type="entry name" value="SF3_HELICASE_1"/>
    <property type="match status" value="1"/>
</dbReference>
<feature type="modified residue" description="Phosphoserine; by host" evidence="15">
    <location>
        <position position="95"/>
    </location>
</feature>
<dbReference type="GO" id="GO:0005524">
    <property type="term" value="F:ATP binding"/>
    <property type="evidence" value="ECO:0007669"/>
    <property type="project" value="UniProtKB-UniRule"/>
</dbReference>
<keyword evidence="5 15" id="KW-0235">DNA replication</keyword>
<comment type="catalytic activity">
    <reaction evidence="12 15">
        <text>Couples ATP hydrolysis with the unwinding of duplex DNA by translocating in the 3'-5' direction.</text>
        <dbReference type="EC" id="5.6.2.4"/>
    </reaction>
</comment>
<feature type="region of interest" description="DNA-binding region" evidence="15">
    <location>
        <begin position="155"/>
        <end position="321"/>
    </location>
</feature>
<dbReference type="EMBL" id="JX413110">
    <property type="protein sequence ID" value="AFV27130.1"/>
    <property type="molecule type" value="Genomic_DNA"/>
</dbReference>
<evidence type="ECO:0000256" key="12">
    <source>
        <dbReference type="ARBA" id="ARBA00034617"/>
    </source>
</evidence>
<keyword evidence="10 15" id="KW-0238">DNA-binding</keyword>
<dbReference type="Gene3D" id="3.40.1310.10">
    <property type="match status" value="1"/>
</dbReference>
<evidence type="ECO:0000256" key="3">
    <source>
        <dbReference type="ARBA" id="ARBA00022553"/>
    </source>
</evidence>
<feature type="domain" description="SF3 helicase" evidence="18">
    <location>
        <begin position="420"/>
        <end position="570"/>
    </location>
</feature>
<evidence type="ECO:0000256" key="1">
    <source>
        <dbReference type="ARBA" id="ARBA00004147"/>
    </source>
</evidence>
<evidence type="ECO:0000259" key="18">
    <source>
        <dbReference type="PROSITE" id="PS51206"/>
    </source>
</evidence>
<keyword evidence="2 15" id="KW-0244">Early protein</keyword>
<dbReference type="GO" id="GO:0016887">
    <property type="term" value="F:ATP hydrolysis activity"/>
    <property type="evidence" value="ECO:0007669"/>
    <property type="project" value="RHEA"/>
</dbReference>
<dbReference type="Gene3D" id="3.40.50.300">
    <property type="entry name" value="P-loop containing nucleotide triphosphate hydrolases"/>
    <property type="match status" value="1"/>
</dbReference>
<name>K4MKV9_9PAPI</name>
<evidence type="ECO:0000256" key="11">
    <source>
        <dbReference type="ARBA" id="ARBA00023235"/>
    </source>
</evidence>
<dbReference type="Pfam" id="PF00519">
    <property type="entry name" value="PPV_E1_C"/>
    <property type="match status" value="1"/>
</dbReference>
<proteinExistence type="inferred from homology"/>
<comment type="catalytic activity">
    <reaction evidence="13 15 16">
        <text>ATP + H2O = ADP + phosphate + H(+)</text>
        <dbReference type="Rhea" id="RHEA:13065"/>
        <dbReference type="ChEBI" id="CHEBI:15377"/>
        <dbReference type="ChEBI" id="CHEBI:15378"/>
        <dbReference type="ChEBI" id="CHEBI:30616"/>
        <dbReference type="ChEBI" id="CHEBI:43474"/>
        <dbReference type="ChEBI" id="CHEBI:456216"/>
        <dbReference type="EC" id="5.6.2.4"/>
    </reaction>
</comment>
<dbReference type="InterPro" id="IPR014000">
    <property type="entry name" value="PPV_DNA_helicase_E1_N"/>
</dbReference>
<dbReference type="HAMAP" id="MF_04000">
    <property type="entry name" value="PPV_E1"/>
    <property type="match status" value="1"/>
</dbReference>
<dbReference type="PIRSF" id="PIRSF003383">
    <property type="entry name" value="Rep_E1_papillomaV"/>
    <property type="match status" value="1"/>
</dbReference>
<dbReference type="SUPFAM" id="SSF55464">
    <property type="entry name" value="Origin of replication-binding domain, RBD-like"/>
    <property type="match status" value="1"/>
</dbReference>
<dbReference type="Pfam" id="PF20450">
    <property type="entry name" value="PPV_E1_DBD"/>
    <property type="match status" value="1"/>
</dbReference>
<evidence type="ECO:0000256" key="6">
    <source>
        <dbReference type="ARBA" id="ARBA00022741"/>
    </source>
</evidence>
<evidence type="ECO:0000256" key="5">
    <source>
        <dbReference type="ARBA" id="ARBA00022705"/>
    </source>
</evidence>
<keyword evidence="9 15" id="KW-0067">ATP-binding</keyword>
<dbReference type="InterPro" id="IPR037102">
    <property type="entry name" value="Znf_lg_T-Ag_D1_dom_sf"/>
</dbReference>
<dbReference type="EC" id="5.6.2.4" evidence="15 16"/>
<dbReference type="GO" id="GO:0003677">
    <property type="term" value="F:DNA binding"/>
    <property type="evidence" value="ECO:0007669"/>
    <property type="project" value="UniProtKB-UniRule"/>
</dbReference>
<evidence type="ECO:0000313" key="19">
    <source>
        <dbReference type="EMBL" id="AFV27130.1"/>
    </source>
</evidence>